<name>A0ABM6WE01_9BACT</name>
<evidence type="ECO:0000259" key="13">
    <source>
        <dbReference type="PROSITE" id="PS51123"/>
    </source>
</evidence>
<dbReference type="PROSITE" id="PS51123">
    <property type="entry name" value="OMPA_2"/>
    <property type="match status" value="1"/>
</dbReference>
<proteinExistence type="predicted"/>
<dbReference type="InterPro" id="IPR036737">
    <property type="entry name" value="OmpA-like_sf"/>
</dbReference>
<gene>
    <name evidence="14" type="ORF">DLD77_00365</name>
</gene>
<evidence type="ECO:0000256" key="1">
    <source>
        <dbReference type="ARBA" id="ARBA00004571"/>
    </source>
</evidence>
<sequence>MKWVFSMLTVLPLAGLAQTPQATDPAPAGKVFGGSQQFRTFSIGVNAGVLMPVVATGGSNDFTKWQVNYGYGANVKWQILHFLGLRADFMGGKVKGDNSRKLGDGSDPNRQYQSFETTLKWSGSLNAVFNVASINWLHKQGAAQLYLSVGGGLAGYSPEMTTPGGVTTEYKPSGTLKEFYVPVGAGIKFRLSDITNLDLGYTMHYVDGDNFDGYNYNSPTKDKFSYAHVGIEFALGNRAKPQLQWHNAPAVMYDDLVAQKDQLKLELDAQKESNAKLAASVEKLQADSDGDGVSDLFDKCPNTPKTDKVDGSGCPLPKPDTAKPGPVQVIITEDDRRLVRDAIANLEFATGKSDIKPASYPSLNRVADLLKRKNLSLKLAGHTDNVGNDASNMRLSKDRAESVKAYLVSQGANPSRIEATGYGETQPIASNKTAAGRQKNRRVEFTIY</sequence>
<keyword evidence="2" id="KW-0813">Transport</keyword>
<dbReference type="CDD" id="cd07185">
    <property type="entry name" value="OmpA_C-like"/>
    <property type="match status" value="1"/>
</dbReference>
<keyword evidence="3" id="KW-1134">Transmembrane beta strand</keyword>
<keyword evidence="4" id="KW-0812">Transmembrane</keyword>
<dbReference type="InterPro" id="IPR006664">
    <property type="entry name" value="OMP_bac"/>
</dbReference>
<feature type="chain" id="PRO_5046573903" description="OmpA-like domain-containing protein" evidence="12">
    <location>
        <begin position="23"/>
        <end position="448"/>
    </location>
</feature>
<dbReference type="PANTHER" id="PTHR30329:SF21">
    <property type="entry name" value="LIPOPROTEIN YIAD-RELATED"/>
    <property type="match status" value="1"/>
</dbReference>
<evidence type="ECO:0000256" key="3">
    <source>
        <dbReference type="ARBA" id="ARBA00022452"/>
    </source>
</evidence>
<dbReference type="PANTHER" id="PTHR30329">
    <property type="entry name" value="STATOR ELEMENT OF FLAGELLAR MOTOR COMPLEX"/>
    <property type="match status" value="1"/>
</dbReference>
<feature type="domain" description="OmpA-like" evidence="13">
    <location>
        <begin position="335"/>
        <end position="448"/>
    </location>
</feature>
<evidence type="ECO:0000256" key="9">
    <source>
        <dbReference type="PROSITE-ProRule" id="PRU00473"/>
    </source>
</evidence>
<keyword evidence="15" id="KW-1185">Reference proteome</keyword>
<reference evidence="14 15" key="1">
    <citation type="submission" date="2018-05" db="EMBL/GenBank/DDBJ databases">
        <title>Chitinophaga sp. nov., isolated from rhizosphere soil of Alhagi.</title>
        <authorList>
            <person name="Liu Y."/>
        </authorList>
    </citation>
    <scope>NUCLEOTIDE SEQUENCE [LARGE SCALE GENOMIC DNA]</scope>
    <source>
        <strain evidence="14 15">T22</strain>
    </source>
</reference>
<evidence type="ECO:0000313" key="14">
    <source>
        <dbReference type="EMBL" id="AWO02148.1"/>
    </source>
</evidence>
<keyword evidence="12" id="KW-0732">Signal</keyword>
<organism evidence="14 15">
    <name type="scientific">Chitinophaga alhagiae</name>
    <dbReference type="NCBI Taxonomy" id="2203219"/>
    <lineage>
        <taxon>Bacteria</taxon>
        <taxon>Pseudomonadati</taxon>
        <taxon>Bacteroidota</taxon>
        <taxon>Chitinophagia</taxon>
        <taxon>Chitinophagales</taxon>
        <taxon>Chitinophagaceae</taxon>
        <taxon>Chitinophaga</taxon>
    </lineage>
</organism>
<accession>A0ABM6WE01</accession>
<dbReference type="InterPro" id="IPR006665">
    <property type="entry name" value="OmpA-like"/>
</dbReference>
<dbReference type="EMBL" id="CP029600">
    <property type="protein sequence ID" value="AWO02148.1"/>
    <property type="molecule type" value="Genomic_DNA"/>
</dbReference>
<evidence type="ECO:0000256" key="7">
    <source>
        <dbReference type="ARBA" id="ARBA00023136"/>
    </source>
</evidence>
<protein>
    <recommendedName>
        <fullName evidence="13">OmpA-like domain-containing protein</fullName>
    </recommendedName>
</protein>
<dbReference type="Proteomes" id="UP000246099">
    <property type="component" value="Chromosome"/>
</dbReference>
<dbReference type="InterPro" id="IPR028974">
    <property type="entry name" value="TSP_type-3_rpt"/>
</dbReference>
<evidence type="ECO:0000256" key="12">
    <source>
        <dbReference type="SAM" id="SignalP"/>
    </source>
</evidence>
<dbReference type="SUPFAM" id="SSF103088">
    <property type="entry name" value="OmpA-like"/>
    <property type="match status" value="1"/>
</dbReference>
<comment type="subcellular location">
    <subcellularLocation>
        <location evidence="1">Cell outer membrane</location>
        <topology evidence="1">Multi-pass membrane protein</topology>
    </subcellularLocation>
</comment>
<dbReference type="Pfam" id="PF00691">
    <property type="entry name" value="OmpA"/>
    <property type="match status" value="1"/>
</dbReference>
<keyword evidence="6" id="KW-0626">Porin</keyword>
<keyword evidence="5" id="KW-0406">Ion transport</keyword>
<dbReference type="Gene3D" id="3.30.1330.60">
    <property type="entry name" value="OmpA-like domain"/>
    <property type="match status" value="1"/>
</dbReference>
<evidence type="ECO:0000256" key="11">
    <source>
        <dbReference type="SAM" id="MobiDB-lite"/>
    </source>
</evidence>
<keyword evidence="10" id="KW-0175">Coiled coil</keyword>
<dbReference type="SUPFAM" id="SSF103647">
    <property type="entry name" value="TSP type-3 repeat"/>
    <property type="match status" value="1"/>
</dbReference>
<feature type="coiled-coil region" evidence="10">
    <location>
        <begin position="253"/>
        <end position="287"/>
    </location>
</feature>
<evidence type="ECO:0000256" key="5">
    <source>
        <dbReference type="ARBA" id="ARBA00023065"/>
    </source>
</evidence>
<keyword evidence="7 9" id="KW-0472">Membrane</keyword>
<evidence type="ECO:0000256" key="2">
    <source>
        <dbReference type="ARBA" id="ARBA00022448"/>
    </source>
</evidence>
<evidence type="ECO:0000256" key="6">
    <source>
        <dbReference type="ARBA" id="ARBA00023114"/>
    </source>
</evidence>
<evidence type="ECO:0000256" key="4">
    <source>
        <dbReference type="ARBA" id="ARBA00022692"/>
    </source>
</evidence>
<evidence type="ECO:0000313" key="15">
    <source>
        <dbReference type="Proteomes" id="UP000246099"/>
    </source>
</evidence>
<keyword evidence="8" id="KW-0998">Cell outer membrane</keyword>
<evidence type="ECO:0000256" key="10">
    <source>
        <dbReference type="SAM" id="Coils"/>
    </source>
</evidence>
<evidence type="ECO:0000256" key="8">
    <source>
        <dbReference type="ARBA" id="ARBA00023237"/>
    </source>
</evidence>
<dbReference type="InterPro" id="IPR011250">
    <property type="entry name" value="OMP/PagP_B-barrel"/>
</dbReference>
<dbReference type="InterPro" id="IPR050330">
    <property type="entry name" value="Bact_OuterMem_StrucFunc"/>
</dbReference>
<dbReference type="SUPFAM" id="SSF56925">
    <property type="entry name" value="OMPA-like"/>
    <property type="match status" value="1"/>
</dbReference>
<dbReference type="PRINTS" id="PR01023">
    <property type="entry name" value="NAFLGMOTY"/>
</dbReference>
<dbReference type="PRINTS" id="PR01021">
    <property type="entry name" value="OMPADOMAIN"/>
</dbReference>
<feature type="region of interest" description="Disordered" evidence="11">
    <location>
        <begin position="304"/>
        <end position="325"/>
    </location>
</feature>
<feature type="signal peptide" evidence="12">
    <location>
        <begin position="1"/>
        <end position="22"/>
    </location>
</feature>